<feature type="domain" description="PucR C-terminal helix-turn-helix" evidence="2">
    <location>
        <begin position="316"/>
        <end position="372"/>
    </location>
</feature>
<evidence type="ECO:0000313" key="4">
    <source>
        <dbReference type="EMBL" id="QXJ22595.1"/>
    </source>
</evidence>
<comment type="similarity">
    <text evidence="1">Belongs to the CdaR family.</text>
</comment>
<reference evidence="4" key="1">
    <citation type="submission" date="2020-07" db="EMBL/GenBank/DDBJ databases">
        <authorList>
            <person name="Tarantini F.S."/>
            <person name="Hong K.W."/>
            <person name="Chan K.G."/>
        </authorList>
    </citation>
    <scope>NUCLEOTIDE SEQUENCE</scope>
    <source>
        <strain evidence="4">32-07</strain>
    </source>
</reference>
<feature type="domain" description="CdaR GGDEF-like" evidence="3">
    <location>
        <begin position="155"/>
        <end position="268"/>
    </location>
</feature>
<name>A0ABX8QUX7_9ACTN</name>
<dbReference type="Gene3D" id="1.10.10.2840">
    <property type="entry name" value="PucR C-terminal helix-turn-helix domain"/>
    <property type="match status" value="1"/>
</dbReference>
<dbReference type="EMBL" id="CP059572">
    <property type="protein sequence ID" value="QXJ22595.1"/>
    <property type="molecule type" value="Genomic_DNA"/>
</dbReference>
<dbReference type="PANTHER" id="PTHR33744">
    <property type="entry name" value="CARBOHYDRATE DIACID REGULATOR"/>
    <property type="match status" value="1"/>
</dbReference>
<sequence length="382" mass="41430">MADEPPPREPDAPVAHGSMLDLQRELVECLTLGQGMAALVALLRRRLDAPAALIDLRGSVLAQAPRRAAWPVEALRAWQPGGGAVVEGLTVVPVELEGDVVALLCAASGPACLPVLGFAANVAALELGRLHAILTGRRELAAQLFHDIITASIPDWDTERRLRGFGVDTGQANHVILGAADCSPKRLQKFPWNLHALLAQRNEPYVRASVQGRLMLLVPAGEEMERIARLTLGHLAQLGPDARVGVSGAHQGVSGVRLGYYEAQDALQRGPGVNHREQINLGAALLCANLDLPMYELAAMAMQPLLDYDEQHGGRLVDTLHVYLSHDCATGPAAEELFIHRNTMRYRLGLIERITGRDLSSFGDRIHFWLATTALRQGRRPQ</sequence>
<protein>
    <submittedName>
        <fullName evidence="4">Helix-turn-helix domain-containing protein</fullName>
    </submittedName>
</protein>
<dbReference type="Pfam" id="PF13556">
    <property type="entry name" value="HTH_30"/>
    <property type="match status" value="1"/>
</dbReference>
<dbReference type="InterPro" id="IPR042070">
    <property type="entry name" value="PucR_C-HTH_sf"/>
</dbReference>
<dbReference type="Pfam" id="PF17853">
    <property type="entry name" value="GGDEF_2"/>
    <property type="match status" value="1"/>
</dbReference>
<dbReference type="RefSeq" id="WP_231335875.1">
    <property type="nucleotide sequence ID" value="NZ_CP059572.1"/>
</dbReference>
<gene>
    <name evidence="4" type="ORF">AGRA3207_003619</name>
</gene>
<evidence type="ECO:0000259" key="3">
    <source>
        <dbReference type="Pfam" id="PF17853"/>
    </source>
</evidence>
<organism evidence="4 5">
    <name type="scientific">Actinomadura graeca</name>
    <dbReference type="NCBI Taxonomy" id="2750812"/>
    <lineage>
        <taxon>Bacteria</taxon>
        <taxon>Bacillati</taxon>
        <taxon>Actinomycetota</taxon>
        <taxon>Actinomycetes</taxon>
        <taxon>Streptosporangiales</taxon>
        <taxon>Thermomonosporaceae</taxon>
        <taxon>Actinomadura</taxon>
    </lineage>
</organism>
<dbReference type="PANTHER" id="PTHR33744:SF7">
    <property type="entry name" value="PUCR FAMILY TRANSCRIPTIONAL REGULATOR"/>
    <property type="match status" value="1"/>
</dbReference>
<evidence type="ECO:0000313" key="5">
    <source>
        <dbReference type="Proteomes" id="UP001049518"/>
    </source>
</evidence>
<proteinExistence type="inferred from homology"/>
<keyword evidence="5" id="KW-1185">Reference proteome</keyword>
<dbReference type="InterPro" id="IPR025736">
    <property type="entry name" value="PucR_C-HTH_dom"/>
</dbReference>
<accession>A0ABX8QUX7</accession>
<evidence type="ECO:0000256" key="1">
    <source>
        <dbReference type="ARBA" id="ARBA00006754"/>
    </source>
</evidence>
<evidence type="ECO:0000259" key="2">
    <source>
        <dbReference type="Pfam" id="PF13556"/>
    </source>
</evidence>
<dbReference type="Proteomes" id="UP001049518">
    <property type="component" value="Chromosome"/>
</dbReference>
<dbReference type="InterPro" id="IPR041522">
    <property type="entry name" value="CdaR_GGDEF"/>
</dbReference>
<dbReference type="InterPro" id="IPR051448">
    <property type="entry name" value="CdaR-like_regulators"/>
</dbReference>